<keyword evidence="9 10" id="KW-0143">Chaperone</keyword>
<keyword evidence="13" id="KW-1185">Reference proteome</keyword>
<evidence type="ECO:0000256" key="2">
    <source>
        <dbReference type="ARBA" id="ARBA00006100"/>
    </source>
</evidence>
<keyword evidence="7 10" id="KW-0408">Iron</keyword>
<comment type="caution">
    <text evidence="12">The sequence shown here is derived from an EMBL/GenBank/DDBJ whole genome shotgun (WGS) entry which is preliminary data.</text>
</comment>
<evidence type="ECO:0000256" key="10">
    <source>
        <dbReference type="RuleBase" id="RU364116"/>
    </source>
</evidence>
<comment type="cofactor">
    <cofactor evidence="1">
        <name>[4Fe-4S] cluster</name>
        <dbReference type="ChEBI" id="CHEBI:49883"/>
    </cofactor>
</comment>
<dbReference type="SUPFAM" id="SSF102114">
    <property type="entry name" value="Radical SAM enzymes"/>
    <property type="match status" value="1"/>
</dbReference>
<reference evidence="12 13" key="1">
    <citation type="submission" date="2020-07" db="EMBL/GenBank/DDBJ databases">
        <authorList>
            <person name="Feng X."/>
        </authorList>
    </citation>
    <scope>NUCLEOTIDE SEQUENCE [LARGE SCALE GENOMIC DNA]</scope>
    <source>
        <strain evidence="12 13">JCM23202</strain>
    </source>
</reference>
<evidence type="ECO:0000256" key="3">
    <source>
        <dbReference type="ARBA" id="ARBA00017228"/>
    </source>
</evidence>
<dbReference type="GO" id="GO:0051539">
    <property type="term" value="F:4 iron, 4 sulfur cluster binding"/>
    <property type="evidence" value="ECO:0007669"/>
    <property type="project" value="UniProtKB-UniRule"/>
</dbReference>
<dbReference type="InterPro" id="IPR010723">
    <property type="entry name" value="HemN_C"/>
</dbReference>
<dbReference type="SMART" id="SM00729">
    <property type="entry name" value="Elp3"/>
    <property type="match status" value="1"/>
</dbReference>
<evidence type="ECO:0000256" key="8">
    <source>
        <dbReference type="ARBA" id="ARBA00023014"/>
    </source>
</evidence>
<evidence type="ECO:0000256" key="1">
    <source>
        <dbReference type="ARBA" id="ARBA00001966"/>
    </source>
</evidence>
<dbReference type="GO" id="GO:0004109">
    <property type="term" value="F:coproporphyrinogen oxidase activity"/>
    <property type="evidence" value="ECO:0007669"/>
    <property type="project" value="InterPro"/>
</dbReference>
<evidence type="ECO:0000313" key="12">
    <source>
        <dbReference type="EMBL" id="MBC2605492.1"/>
    </source>
</evidence>
<gene>
    <name evidence="12" type="primary">hemW</name>
    <name evidence="12" type="ORF">H5P27_05500</name>
</gene>
<dbReference type="Gene3D" id="3.20.20.70">
    <property type="entry name" value="Aldolase class I"/>
    <property type="match status" value="1"/>
</dbReference>
<evidence type="ECO:0000256" key="6">
    <source>
        <dbReference type="ARBA" id="ARBA00022723"/>
    </source>
</evidence>
<dbReference type="GO" id="GO:0046872">
    <property type="term" value="F:metal ion binding"/>
    <property type="evidence" value="ECO:0007669"/>
    <property type="project" value="UniProtKB-UniRule"/>
</dbReference>
<dbReference type="InterPro" id="IPR004559">
    <property type="entry name" value="HemW-like"/>
</dbReference>
<dbReference type="NCBIfam" id="TIGR00539">
    <property type="entry name" value="hemN_rel"/>
    <property type="match status" value="1"/>
</dbReference>
<feature type="domain" description="Radical SAM core" evidence="11">
    <location>
        <begin position="11"/>
        <end position="243"/>
    </location>
</feature>
<dbReference type="EMBL" id="JACHVC010000006">
    <property type="protein sequence ID" value="MBC2605492.1"/>
    <property type="molecule type" value="Genomic_DNA"/>
</dbReference>
<evidence type="ECO:0000256" key="9">
    <source>
        <dbReference type="ARBA" id="ARBA00023186"/>
    </source>
</evidence>
<keyword evidence="5 10" id="KW-0949">S-adenosyl-L-methionine</keyword>
<evidence type="ECO:0000259" key="11">
    <source>
        <dbReference type="PROSITE" id="PS51918"/>
    </source>
</evidence>
<keyword evidence="4 10" id="KW-0349">Heme</keyword>
<accession>A0A7X1B4P2</accession>
<dbReference type="SFLD" id="SFLDG01082">
    <property type="entry name" value="B12-binding_domain_containing"/>
    <property type="match status" value="1"/>
</dbReference>
<comment type="similarity">
    <text evidence="2">Belongs to the anaerobic coproporphyrinogen-III oxidase family. HemW subfamily.</text>
</comment>
<comment type="function">
    <text evidence="10">Probably acts as a heme chaperone, transferring heme to an unknown acceptor. Binds one molecule of heme per monomer, possibly covalently. Binds 1 [4Fe-4S] cluster. The cluster is coordinated with 3 cysteines and an exchangeable S-adenosyl-L-methionine.</text>
</comment>
<keyword evidence="10" id="KW-0004">4Fe-4S</keyword>
<evidence type="ECO:0000256" key="5">
    <source>
        <dbReference type="ARBA" id="ARBA00022691"/>
    </source>
</evidence>
<dbReference type="PANTHER" id="PTHR13932">
    <property type="entry name" value="COPROPORPHYRINIGEN III OXIDASE"/>
    <property type="match status" value="1"/>
</dbReference>
<dbReference type="PANTHER" id="PTHR13932:SF5">
    <property type="entry name" value="RADICAL S-ADENOSYL METHIONINE DOMAIN-CONTAINING PROTEIN 1, MITOCHONDRIAL"/>
    <property type="match status" value="1"/>
</dbReference>
<dbReference type="InterPro" id="IPR007197">
    <property type="entry name" value="rSAM"/>
</dbReference>
<dbReference type="RefSeq" id="WP_185659367.1">
    <property type="nucleotide sequence ID" value="NZ_CAWPOO010000006.1"/>
</dbReference>
<dbReference type="SFLD" id="SFLDS00029">
    <property type="entry name" value="Radical_SAM"/>
    <property type="match status" value="1"/>
</dbReference>
<dbReference type="SFLD" id="SFLDG01065">
    <property type="entry name" value="anaerobic_coproporphyrinogen-I"/>
    <property type="match status" value="1"/>
</dbReference>
<comment type="subcellular location">
    <subcellularLocation>
        <location evidence="10">Cytoplasm</location>
    </subcellularLocation>
</comment>
<evidence type="ECO:0000256" key="4">
    <source>
        <dbReference type="ARBA" id="ARBA00022617"/>
    </source>
</evidence>
<dbReference type="GO" id="GO:0005737">
    <property type="term" value="C:cytoplasm"/>
    <property type="evidence" value="ECO:0007669"/>
    <property type="project" value="UniProtKB-SubCell"/>
</dbReference>
<proteinExistence type="inferred from homology"/>
<keyword evidence="6 10" id="KW-0479">Metal-binding</keyword>
<dbReference type="AlphaFoldDB" id="A0A7X1B4P2"/>
<keyword evidence="8 10" id="KW-0411">Iron-sulfur</keyword>
<dbReference type="PROSITE" id="PS51918">
    <property type="entry name" value="RADICAL_SAM"/>
    <property type="match status" value="1"/>
</dbReference>
<keyword evidence="10" id="KW-0963">Cytoplasm</keyword>
<evidence type="ECO:0000313" key="13">
    <source>
        <dbReference type="Proteomes" id="UP000526501"/>
    </source>
</evidence>
<evidence type="ECO:0000256" key="7">
    <source>
        <dbReference type="ARBA" id="ARBA00023004"/>
    </source>
</evidence>
<dbReference type="GO" id="GO:0006779">
    <property type="term" value="P:porphyrin-containing compound biosynthetic process"/>
    <property type="evidence" value="ECO:0007669"/>
    <property type="project" value="InterPro"/>
</dbReference>
<dbReference type="CDD" id="cd01335">
    <property type="entry name" value="Radical_SAM"/>
    <property type="match status" value="1"/>
</dbReference>
<dbReference type="Pfam" id="PF06969">
    <property type="entry name" value="HemN_C"/>
    <property type="match status" value="1"/>
</dbReference>
<dbReference type="InterPro" id="IPR013785">
    <property type="entry name" value="Aldolase_TIM"/>
</dbReference>
<name>A0A7X1B4P2_9BACT</name>
<dbReference type="SFLD" id="SFLDF00562">
    <property type="entry name" value="HemN-like__clustered_with_heat"/>
    <property type="match status" value="1"/>
</dbReference>
<organism evidence="12 13">
    <name type="scientific">Pelagicoccus albus</name>
    <dbReference type="NCBI Taxonomy" id="415222"/>
    <lineage>
        <taxon>Bacteria</taxon>
        <taxon>Pseudomonadati</taxon>
        <taxon>Verrucomicrobiota</taxon>
        <taxon>Opitutia</taxon>
        <taxon>Puniceicoccales</taxon>
        <taxon>Pelagicoccaceae</taxon>
        <taxon>Pelagicoccus</taxon>
    </lineage>
</organism>
<dbReference type="InterPro" id="IPR034505">
    <property type="entry name" value="Coproporphyrinogen-III_oxidase"/>
</dbReference>
<dbReference type="Pfam" id="PF04055">
    <property type="entry name" value="Radical_SAM"/>
    <property type="match status" value="1"/>
</dbReference>
<sequence>MNNSDHIQRASVPDPALGLYLHVPFCSTSCDFCGFYQIQSDRKGILSYIDGVKRELELVDTGSRKLDTMFWGGGTPGLLPAKDMLTVGACITDTLGMPAEEWTVEMAPSSVKRDKLEALKEAGVTRISMGIQSLNERLLDALGRQHSLKQIHKAYELIREVGFKSVNVDLIFAIPTQSEQEWRQDVREAIGLQPDHLSTYCLTFEEDTALFIKLQQGKVSIDPDREARFYTAIWEEAELGGFRQYEISNYAKPGHECLHNTNTWRMQEWIGIGPSASSQWNGSRHTNTPDLKEWLDGLERGERGLVDRVELSDGLLLEDSLIFGLRMNEGVDLRQLHHRFGRDVESLPLLRKLVEEGKAVREGDRLALTPEGRMLADAVGEELLGELS</sequence>
<dbReference type="Proteomes" id="UP000526501">
    <property type="component" value="Unassembled WGS sequence"/>
</dbReference>
<dbReference type="InterPro" id="IPR006638">
    <property type="entry name" value="Elp3/MiaA/NifB-like_rSAM"/>
</dbReference>
<dbReference type="InterPro" id="IPR058240">
    <property type="entry name" value="rSAM_sf"/>
</dbReference>
<protein>
    <recommendedName>
        <fullName evidence="3 10">Heme chaperone HemW</fullName>
    </recommendedName>
</protein>